<dbReference type="Pfam" id="PF00672">
    <property type="entry name" value="HAMP"/>
    <property type="match status" value="1"/>
</dbReference>
<feature type="coiled-coil region" evidence="13">
    <location>
        <begin position="252"/>
        <end position="283"/>
    </location>
</feature>
<dbReference type="SUPFAM" id="SSF47384">
    <property type="entry name" value="Homodimeric domain of signal transducing histidine kinase"/>
    <property type="match status" value="1"/>
</dbReference>
<dbReference type="InterPro" id="IPR001789">
    <property type="entry name" value="Sig_transdc_resp-reg_receiver"/>
</dbReference>
<keyword evidence="9" id="KW-0067">ATP-binding</keyword>
<dbReference type="Gene3D" id="6.10.340.10">
    <property type="match status" value="1"/>
</dbReference>
<dbReference type="SMART" id="SM00448">
    <property type="entry name" value="REC"/>
    <property type="match status" value="1"/>
</dbReference>
<comment type="catalytic activity">
    <reaction evidence="1">
        <text>ATP + protein L-histidine = ADP + protein N-phospho-L-histidine.</text>
        <dbReference type="EC" id="2.7.13.3"/>
    </reaction>
</comment>
<dbReference type="Pfam" id="PF02518">
    <property type="entry name" value="HATPase_c"/>
    <property type="match status" value="1"/>
</dbReference>
<dbReference type="Gene3D" id="1.10.287.130">
    <property type="match status" value="1"/>
</dbReference>
<evidence type="ECO:0000256" key="4">
    <source>
        <dbReference type="ARBA" id="ARBA00022475"/>
    </source>
</evidence>
<evidence type="ECO:0000259" key="16">
    <source>
        <dbReference type="PROSITE" id="PS50110"/>
    </source>
</evidence>
<dbReference type="SUPFAM" id="SSF55785">
    <property type="entry name" value="PYP-like sensor domain (PAS domain)"/>
    <property type="match status" value="1"/>
</dbReference>
<evidence type="ECO:0000256" key="12">
    <source>
        <dbReference type="PROSITE-ProRule" id="PRU00169"/>
    </source>
</evidence>
<dbReference type="Gene3D" id="3.30.450.40">
    <property type="match status" value="1"/>
</dbReference>
<evidence type="ECO:0000256" key="8">
    <source>
        <dbReference type="ARBA" id="ARBA00022777"/>
    </source>
</evidence>
<dbReference type="FunFam" id="1.10.287.130:FF:000001">
    <property type="entry name" value="Two-component sensor histidine kinase"/>
    <property type="match status" value="1"/>
</dbReference>
<keyword evidence="14" id="KW-1133">Transmembrane helix</keyword>
<comment type="subcellular location">
    <subcellularLocation>
        <location evidence="2">Cell membrane</location>
        <topology evidence="2">Multi-pass membrane protein</topology>
    </subcellularLocation>
</comment>
<dbReference type="InterPro" id="IPR036097">
    <property type="entry name" value="HisK_dim/P_sf"/>
</dbReference>
<dbReference type="InterPro" id="IPR035965">
    <property type="entry name" value="PAS-like_dom_sf"/>
</dbReference>
<keyword evidence="4" id="KW-1003">Cell membrane</keyword>
<dbReference type="Pfam" id="PF00072">
    <property type="entry name" value="Response_reg"/>
    <property type="match status" value="1"/>
</dbReference>
<protein>
    <recommendedName>
        <fullName evidence="3">histidine kinase</fullName>
        <ecNumber evidence="3">2.7.13.3</ecNumber>
    </recommendedName>
</protein>
<evidence type="ECO:0000256" key="5">
    <source>
        <dbReference type="ARBA" id="ARBA00022553"/>
    </source>
</evidence>
<evidence type="ECO:0000256" key="11">
    <source>
        <dbReference type="ARBA" id="ARBA00023136"/>
    </source>
</evidence>
<feature type="domain" description="Response regulatory" evidence="16">
    <location>
        <begin position="819"/>
        <end position="934"/>
    </location>
</feature>
<dbReference type="GO" id="GO:0000155">
    <property type="term" value="F:phosphorelay sensor kinase activity"/>
    <property type="evidence" value="ECO:0007669"/>
    <property type="project" value="InterPro"/>
</dbReference>
<dbReference type="InterPro" id="IPR000014">
    <property type="entry name" value="PAS"/>
</dbReference>
<dbReference type="OrthoDB" id="9813151at2"/>
<dbReference type="AlphaFoldDB" id="A0A1B3XPU2"/>
<dbReference type="InterPro" id="IPR005467">
    <property type="entry name" value="His_kinase_dom"/>
</dbReference>
<dbReference type="CDD" id="cd00082">
    <property type="entry name" value="HisKA"/>
    <property type="match status" value="1"/>
</dbReference>
<evidence type="ECO:0000256" key="3">
    <source>
        <dbReference type="ARBA" id="ARBA00012438"/>
    </source>
</evidence>
<dbReference type="SUPFAM" id="SSF52172">
    <property type="entry name" value="CheY-like"/>
    <property type="match status" value="1"/>
</dbReference>
<keyword evidence="7" id="KW-0547">Nucleotide-binding</keyword>
<dbReference type="PROSITE" id="PS50885">
    <property type="entry name" value="HAMP"/>
    <property type="match status" value="1"/>
</dbReference>
<dbReference type="InterPro" id="IPR003594">
    <property type="entry name" value="HATPase_dom"/>
</dbReference>
<feature type="domain" description="Histidine kinase" evidence="15">
    <location>
        <begin position="586"/>
        <end position="801"/>
    </location>
</feature>
<dbReference type="InterPro" id="IPR011006">
    <property type="entry name" value="CheY-like_superfamily"/>
</dbReference>
<dbReference type="Gene3D" id="3.30.565.10">
    <property type="entry name" value="Histidine kinase-like ATPase, C-terminal domain"/>
    <property type="match status" value="1"/>
</dbReference>
<dbReference type="RefSeq" id="WP_064464686.1">
    <property type="nucleotide sequence ID" value="NZ_CP017080.1"/>
</dbReference>
<evidence type="ECO:0000256" key="1">
    <source>
        <dbReference type="ARBA" id="ARBA00000085"/>
    </source>
</evidence>
<evidence type="ECO:0000313" key="19">
    <source>
        <dbReference type="Proteomes" id="UP000077926"/>
    </source>
</evidence>
<evidence type="ECO:0000256" key="14">
    <source>
        <dbReference type="SAM" id="Phobius"/>
    </source>
</evidence>
<dbReference type="CDD" id="cd17574">
    <property type="entry name" value="REC_OmpR"/>
    <property type="match status" value="1"/>
</dbReference>
<keyword evidence="8" id="KW-0418">Kinase</keyword>
<dbReference type="EMBL" id="CP017080">
    <property type="protein sequence ID" value="AOH55241.1"/>
    <property type="molecule type" value="Genomic_DNA"/>
</dbReference>
<dbReference type="PANTHER" id="PTHR43547">
    <property type="entry name" value="TWO-COMPONENT HISTIDINE KINASE"/>
    <property type="match status" value="1"/>
</dbReference>
<dbReference type="InterPro" id="IPR029016">
    <property type="entry name" value="GAF-like_dom_sf"/>
</dbReference>
<dbReference type="EC" id="2.7.13.3" evidence="3"/>
<dbReference type="SMART" id="SM00388">
    <property type="entry name" value="HisKA"/>
    <property type="match status" value="1"/>
</dbReference>
<evidence type="ECO:0000256" key="7">
    <source>
        <dbReference type="ARBA" id="ARBA00022741"/>
    </source>
</evidence>
<dbReference type="SUPFAM" id="SSF55874">
    <property type="entry name" value="ATPase domain of HSP90 chaperone/DNA topoisomerase II/histidine kinase"/>
    <property type="match status" value="1"/>
</dbReference>
<keyword evidence="10" id="KW-0902">Two-component regulatory system</keyword>
<dbReference type="GO" id="GO:0005524">
    <property type="term" value="F:ATP binding"/>
    <property type="evidence" value="ECO:0007669"/>
    <property type="project" value="UniProtKB-KW"/>
</dbReference>
<dbReference type="Proteomes" id="UP000077926">
    <property type="component" value="Chromosome"/>
</dbReference>
<dbReference type="SMART" id="SM00387">
    <property type="entry name" value="HATPase_c"/>
    <property type="match status" value="1"/>
</dbReference>
<evidence type="ECO:0000259" key="15">
    <source>
        <dbReference type="PROSITE" id="PS50109"/>
    </source>
</evidence>
<dbReference type="FunFam" id="3.30.565.10:FF:000006">
    <property type="entry name" value="Sensor histidine kinase WalK"/>
    <property type="match status" value="1"/>
</dbReference>
<dbReference type="Gene3D" id="3.40.50.2300">
    <property type="match status" value="1"/>
</dbReference>
<dbReference type="STRING" id="264697.ABE28_012850"/>
<keyword evidence="14" id="KW-0812">Transmembrane</keyword>
<dbReference type="CDD" id="cd00075">
    <property type="entry name" value="HATPase"/>
    <property type="match status" value="1"/>
</dbReference>
<keyword evidence="13" id="KW-0175">Coiled coil</keyword>
<dbReference type="InterPro" id="IPR004358">
    <property type="entry name" value="Sig_transdc_His_kin-like_C"/>
</dbReference>
<gene>
    <name evidence="18" type="ORF">ABE28_012850</name>
</gene>
<evidence type="ECO:0000313" key="18">
    <source>
        <dbReference type="EMBL" id="AOH55241.1"/>
    </source>
</evidence>
<dbReference type="CDD" id="cd00130">
    <property type="entry name" value="PAS"/>
    <property type="match status" value="1"/>
</dbReference>
<dbReference type="PRINTS" id="PR00344">
    <property type="entry name" value="BCTRLSENSOR"/>
</dbReference>
<dbReference type="Pfam" id="PF00512">
    <property type="entry name" value="HisKA"/>
    <property type="match status" value="1"/>
</dbReference>
<evidence type="ECO:0000256" key="10">
    <source>
        <dbReference type="ARBA" id="ARBA00023012"/>
    </source>
</evidence>
<dbReference type="SUPFAM" id="SSF158472">
    <property type="entry name" value="HAMP domain-like"/>
    <property type="match status" value="1"/>
</dbReference>
<dbReference type="InterPro" id="IPR003660">
    <property type="entry name" value="HAMP_dom"/>
</dbReference>
<dbReference type="SMART" id="SM00304">
    <property type="entry name" value="HAMP"/>
    <property type="match status" value="1"/>
</dbReference>
<evidence type="ECO:0000259" key="17">
    <source>
        <dbReference type="PROSITE" id="PS50885"/>
    </source>
</evidence>
<evidence type="ECO:0000256" key="2">
    <source>
        <dbReference type="ARBA" id="ARBA00004651"/>
    </source>
</evidence>
<dbReference type="InterPro" id="IPR036890">
    <property type="entry name" value="HATPase_C_sf"/>
</dbReference>
<proteinExistence type="predicted"/>
<reference evidence="18 19" key="1">
    <citation type="submission" date="2016-08" db="EMBL/GenBank/DDBJ databases">
        <title>Complete genome sequence of Bacillus muralis G25-68, a strain with toxicity to nematodes.</title>
        <authorList>
            <person name="Zheng Z."/>
        </authorList>
    </citation>
    <scope>NUCLEOTIDE SEQUENCE [LARGE SCALE GENOMIC DNA]</scope>
    <source>
        <strain evidence="18 19">G25-68</strain>
    </source>
</reference>
<evidence type="ECO:0000256" key="9">
    <source>
        <dbReference type="ARBA" id="ARBA00022840"/>
    </source>
</evidence>
<keyword evidence="19" id="KW-1185">Reference proteome</keyword>
<feature type="transmembrane region" description="Helical" evidence="14">
    <location>
        <begin position="179"/>
        <end position="199"/>
    </location>
</feature>
<dbReference type="GO" id="GO:0005886">
    <property type="term" value="C:plasma membrane"/>
    <property type="evidence" value="ECO:0007669"/>
    <property type="project" value="UniProtKB-SubCell"/>
</dbReference>
<feature type="modified residue" description="4-aspartylphosphate" evidence="12">
    <location>
        <position position="868"/>
    </location>
</feature>
<dbReference type="SUPFAM" id="SSF55781">
    <property type="entry name" value="GAF domain-like"/>
    <property type="match status" value="1"/>
</dbReference>
<feature type="domain" description="HAMP" evidence="17">
    <location>
        <begin position="204"/>
        <end position="257"/>
    </location>
</feature>
<dbReference type="PROSITE" id="PS50109">
    <property type="entry name" value="HIS_KIN"/>
    <property type="match status" value="1"/>
</dbReference>
<keyword evidence="5 12" id="KW-0597">Phosphoprotein</keyword>
<keyword evidence="6" id="KW-0808">Transferase</keyword>
<evidence type="ECO:0000256" key="13">
    <source>
        <dbReference type="SAM" id="Coils"/>
    </source>
</evidence>
<dbReference type="PROSITE" id="PS50110">
    <property type="entry name" value="RESPONSE_REGULATORY"/>
    <property type="match status" value="1"/>
</dbReference>
<sequence length="955" mass="108927">MKLNPYITKSLSRQVVSLMTGCIILFIAGTGILFFQLQSLHAEYIHHRQTIVEKQLLVEDILDQYHTVFLNSASKNVVNNEEVKEQAVQEETSIRKKMEQFKAIATSKEDRNMSNRLEAFSDYYFSEHLPSFRASPENMGGTQISAQISDFRSLIKSYLGNLTEKRDENVKDLTKEQSILQGVFVGFVLIFLVIFLFIIRSIIRNIGKPLADFSAAANEIAAGRDAVITVNESRKDELGVLSIAFKKMVSSVQEKEQELMAHNEELLAQQDELQAQQNELQVTLGIIRDNEQKLTRRNELINGISSTLNKNEVLKSIVFNMSKIISADRGMIALVHEDASSSFGISENGVKQFRNNIHSGLNYRLLKEKKPFTIKREQLDAEKGYHENTNYSYDLYLPVLSTFQEVDAIMVFSRYGTPFTDQEVEECETLAKQISTSLDKIKLYEQTEGNRRLNQDILNTIKEGIQLIDQDGKVVQVNQPFCDIYKAGSTPEQIIDLTWEKWSAEMSDQTEGDRFLRSLDEAIQHLEEANHEQRSFTFKKKETNQVIKVYFEALRYREEGFGTILVYRDITKEYEVDQMKSEFVSTVSHELRTPLASVLGFTELMLNKPLKPERQTKYLQTIYNEAKRLTALINDFLDVQKMESGKQIYEKKYVEILPLIQKVIEHLEINTEHHDIQLQIETSDLMILGDRIKIEQAFTNLLSNSIKYSPDGGRILVRVHTRNDMLSIDIEDEGLGIPKESLPHLFQKFYRVDNSDRRRIGGTGLGLAIVDEIIKSHGGQVTVVSQYGQGSTFTISLPRVTQKGMGSNHDGQSIKLSYEIMVIEDDINLAELLKYELMDSGFHVNYFNSGRKAFQELKKSPPDAIVLDILLEEGEMDGWGILRELKVSAGLKEIPVFISTALDEREKGLSLGAKDYLVKPYKPSQLSKVIMHTLLSNSKKGQILIPHSCNEDEQV</sequence>
<dbReference type="Gene3D" id="3.30.450.20">
    <property type="entry name" value="PAS domain"/>
    <property type="match status" value="1"/>
</dbReference>
<dbReference type="CDD" id="cd06225">
    <property type="entry name" value="HAMP"/>
    <property type="match status" value="1"/>
</dbReference>
<evidence type="ECO:0000256" key="6">
    <source>
        <dbReference type="ARBA" id="ARBA00022679"/>
    </source>
</evidence>
<dbReference type="KEGG" id="bmur:ABE28_012850"/>
<accession>A0A1B3XPU2</accession>
<organism evidence="18 19">
    <name type="scientific">Peribacillus muralis</name>
    <dbReference type="NCBI Taxonomy" id="264697"/>
    <lineage>
        <taxon>Bacteria</taxon>
        <taxon>Bacillati</taxon>
        <taxon>Bacillota</taxon>
        <taxon>Bacilli</taxon>
        <taxon>Bacillales</taxon>
        <taxon>Bacillaceae</taxon>
        <taxon>Peribacillus</taxon>
    </lineage>
</organism>
<dbReference type="InterPro" id="IPR003661">
    <property type="entry name" value="HisK_dim/P_dom"/>
</dbReference>
<dbReference type="PANTHER" id="PTHR43547:SF2">
    <property type="entry name" value="HYBRID SIGNAL TRANSDUCTION HISTIDINE KINASE C"/>
    <property type="match status" value="1"/>
</dbReference>
<name>A0A1B3XPU2_9BACI</name>
<keyword evidence="11 14" id="KW-0472">Membrane</keyword>
<feature type="transmembrane region" description="Helical" evidence="14">
    <location>
        <begin position="15"/>
        <end position="35"/>
    </location>
</feature>